<sequence>MMLLVFWLVELPVVEVQAQKGKKKIKAKGKGSKARILTKQSRIDEQVFNPTPIRSIPHADSAQEVGPQNPILYLNWVNYTNVRNLDNPRPDVEGHDADVGGDGSHSAIPAEGDDGGETITPIVEGRVSDSSHADVPDVACLSEQLLLQKPSADDLVDNVTLSVSDTDMEDVGRMEFYVPSATGTKDVTVEFAEDVVTIMLRLLICQKKGLKQLLARAYVRPTCSHTWNLADERQAAGNDEADQGSDDEDVVVVISRRRKAKGKLKINENRTKGTHVPDIPLRAIETGSGSSTSNEETARFIMDEIKNLDGVIQSSLARKSVLEERRRILTREVDPAIDLGVADSEAKASQN</sequence>
<feature type="signal peptide" evidence="1">
    <location>
        <begin position="1"/>
        <end position="18"/>
    </location>
</feature>
<name>A0AAV3S2H9_LITER</name>
<protein>
    <submittedName>
        <fullName evidence="2">Uncharacterized protein</fullName>
    </submittedName>
</protein>
<dbReference type="EMBL" id="BAABME010014193">
    <property type="protein sequence ID" value="GAA0186949.1"/>
    <property type="molecule type" value="Genomic_DNA"/>
</dbReference>
<reference evidence="2 3" key="1">
    <citation type="submission" date="2024-01" db="EMBL/GenBank/DDBJ databases">
        <title>The complete chloroplast genome sequence of Lithospermum erythrorhizon: insights into the phylogenetic relationship among Boraginaceae species and the maternal lineages of purple gromwells.</title>
        <authorList>
            <person name="Okada T."/>
            <person name="Watanabe K."/>
        </authorList>
    </citation>
    <scope>NUCLEOTIDE SEQUENCE [LARGE SCALE GENOMIC DNA]</scope>
</reference>
<dbReference type="AlphaFoldDB" id="A0AAV3S2H9"/>
<organism evidence="2 3">
    <name type="scientific">Lithospermum erythrorhizon</name>
    <name type="common">Purple gromwell</name>
    <name type="synonym">Lithospermum officinale var. erythrorhizon</name>
    <dbReference type="NCBI Taxonomy" id="34254"/>
    <lineage>
        <taxon>Eukaryota</taxon>
        <taxon>Viridiplantae</taxon>
        <taxon>Streptophyta</taxon>
        <taxon>Embryophyta</taxon>
        <taxon>Tracheophyta</taxon>
        <taxon>Spermatophyta</taxon>
        <taxon>Magnoliopsida</taxon>
        <taxon>eudicotyledons</taxon>
        <taxon>Gunneridae</taxon>
        <taxon>Pentapetalae</taxon>
        <taxon>asterids</taxon>
        <taxon>lamiids</taxon>
        <taxon>Boraginales</taxon>
        <taxon>Boraginaceae</taxon>
        <taxon>Boraginoideae</taxon>
        <taxon>Lithospermeae</taxon>
        <taxon>Lithospermum</taxon>
    </lineage>
</organism>
<evidence type="ECO:0000313" key="3">
    <source>
        <dbReference type="Proteomes" id="UP001454036"/>
    </source>
</evidence>
<dbReference type="Proteomes" id="UP001454036">
    <property type="component" value="Unassembled WGS sequence"/>
</dbReference>
<keyword evidence="1" id="KW-0732">Signal</keyword>
<accession>A0AAV3S2H9</accession>
<evidence type="ECO:0000313" key="2">
    <source>
        <dbReference type="EMBL" id="GAA0186949.1"/>
    </source>
</evidence>
<gene>
    <name evidence="2" type="ORF">LIER_34237</name>
</gene>
<proteinExistence type="predicted"/>
<comment type="caution">
    <text evidence="2">The sequence shown here is derived from an EMBL/GenBank/DDBJ whole genome shotgun (WGS) entry which is preliminary data.</text>
</comment>
<keyword evidence="3" id="KW-1185">Reference proteome</keyword>
<evidence type="ECO:0000256" key="1">
    <source>
        <dbReference type="SAM" id="SignalP"/>
    </source>
</evidence>
<feature type="chain" id="PRO_5043461392" evidence="1">
    <location>
        <begin position="19"/>
        <end position="351"/>
    </location>
</feature>